<dbReference type="OrthoDB" id="128867at2759"/>
<dbReference type="InterPro" id="IPR015943">
    <property type="entry name" value="WD40/YVTN_repeat-like_dom_sf"/>
</dbReference>
<sequence length="472" mass="52635">MSQIPGYYFDESRNRWFKVDSDDALPASQKYSSDIIRQNALKAEAQKKAREHRDARKHLIRKIRLDHSATLREEVTGSFNASRTSWLAQNLVRQKLSTMMRPVEDFHVVISTIDHKANVWIGSSQNLTLRNSTFEQQSLKVFAPGWSITTNDDSVIYSGLSSGGVALDSLEYLSAAIAIYDNEASGLPVLRIVDHPVQRSKFPDIHTIETYTDARGDRYFGAIFSGQRRAGSLLTAGQLDGHRLDAALKITSRTSDILAFCFLDSSKVACGTRAGNILVTDTRLPHPHIQLFSHGSSIVDLKRGRNEYSIIAAGLKSHLAMYDTRMLPPHAVNESAINVVKWTDNAKVFQWDRLADTGQLASPVVTFPQYSNESDPQLRIAVHEELGLVASGNDTAGTVAIFSLDSGALLRKIGPGHFSAGTVRRLQWVDDEYGVPWLYFAQDKIIERWGVDAVDEGLVPQERRRKRARDAD</sequence>
<evidence type="ECO:0000313" key="5">
    <source>
        <dbReference type="RefSeq" id="XP_033531635.1"/>
    </source>
</evidence>
<dbReference type="SUPFAM" id="SSF50978">
    <property type="entry name" value="WD40 repeat-like"/>
    <property type="match status" value="1"/>
</dbReference>
<dbReference type="GeneID" id="54423517"/>
<evidence type="ECO:0000256" key="2">
    <source>
        <dbReference type="ARBA" id="ARBA00022737"/>
    </source>
</evidence>
<dbReference type="Gene3D" id="2.130.10.10">
    <property type="entry name" value="YVTN repeat-like/Quinoprotein amine dehydrogenase"/>
    <property type="match status" value="1"/>
</dbReference>
<keyword evidence="2" id="KW-0677">Repeat</keyword>
<keyword evidence="1" id="KW-0853">WD repeat</keyword>
<organism evidence="3">
    <name type="scientific">Eremomyces bilateralis CBS 781.70</name>
    <dbReference type="NCBI Taxonomy" id="1392243"/>
    <lineage>
        <taxon>Eukaryota</taxon>
        <taxon>Fungi</taxon>
        <taxon>Dikarya</taxon>
        <taxon>Ascomycota</taxon>
        <taxon>Pezizomycotina</taxon>
        <taxon>Dothideomycetes</taxon>
        <taxon>Dothideomycetes incertae sedis</taxon>
        <taxon>Eremomycetales</taxon>
        <taxon>Eremomycetaceae</taxon>
        <taxon>Eremomyces</taxon>
    </lineage>
</organism>
<dbReference type="GO" id="GO:0080008">
    <property type="term" value="C:Cul4-RING E3 ubiquitin ligase complex"/>
    <property type="evidence" value="ECO:0007669"/>
    <property type="project" value="TreeGrafter"/>
</dbReference>
<evidence type="ECO:0000256" key="1">
    <source>
        <dbReference type="ARBA" id="ARBA00022574"/>
    </source>
</evidence>
<gene>
    <name evidence="3 5" type="ORF">P152DRAFT_516408</name>
</gene>
<reference evidence="5" key="2">
    <citation type="submission" date="2020-04" db="EMBL/GenBank/DDBJ databases">
        <authorList>
            <consortium name="NCBI Genome Project"/>
        </authorList>
    </citation>
    <scope>NUCLEOTIDE SEQUENCE</scope>
    <source>
        <strain evidence="5">CBS 781.70</strain>
    </source>
</reference>
<keyword evidence="4" id="KW-1185">Reference proteome</keyword>
<dbReference type="EMBL" id="ML975169">
    <property type="protein sequence ID" value="KAF1810004.1"/>
    <property type="molecule type" value="Genomic_DNA"/>
</dbReference>
<evidence type="ECO:0008006" key="6">
    <source>
        <dbReference type="Google" id="ProtNLM"/>
    </source>
</evidence>
<dbReference type="AlphaFoldDB" id="A0A6G1FW43"/>
<dbReference type="PANTHER" id="PTHR44472:SF1">
    <property type="entry name" value="DDB1 AND CUL4 ASSOCIATED FACTOR 4"/>
    <property type="match status" value="1"/>
</dbReference>
<proteinExistence type="predicted"/>
<reference evidence="5" key="3">
    <citation type="submission" date="2025-04" db="UniProtKB">
        <authorList>
            <consortium name="RefSeq"/>
        </authorList>
    </citation>
    <scope>IDENTIFICATION</scope>
    <source>
        <strain evidence="5">CBS 781.70</strain>
    </source>
</reference>
<reference evidence="3 5" key="1">
    <citation type="submission" date="2020-01" db="EMBL/GenBank/DDBJ databases">
        <authorList>
            <consortium name="DOE Joint Genome Institute"/>
            <person name="Haridas S."/>
            <person name="Albert R."/>
            <person name="Binder M."/>
            <person name="Bloem J."/>
            <person name="Labutti K."/>
            <person name="Salamov A."/>
            <person name="Andreopoulos B."/>
            <person name="Baker S.E."/>
            <person name="Barry K."/>
            <person name="Bills G."/>
            <person name="Bluhm B.H."/>
            <person name="Cannon C."/>
            <person name="Castanera R."/>
            <person name="Culley D.E."/>
            <person name="Daum C."/>
            <person name="Ezra D."/>
            <person name="Gonzalez J.B."/>
            <person name="Henrissat B."/>
            <person name="Kuo A."/>
            <person name="Liang C."/>
            <person name="Lipzen A."/>
            <person name="Lutzoni F."/>
            <person name="Magnuson J."/>
            <person name="Mondo S."/>
            <person name="Nolan M."/>
            <person name="Ohm R."/>
            <person name="Pangilinan J."/>
            <person name="Park H.-J."/>
            <person name="Ramirez L."/>
            <person name="Alfaro M."/>
            <person name="Sun H."/>
            <person name="Tritt A."/>
            <person name="Yoshinaga Y."/>
            <person name="Zwiers L.-H."/>
            <person name="Turgeon B.G."/>
            <person name="Goodwin S.B."/>
            <person name="Spatafora J.W."/>
            <person name="Crous P.W."/>
            <person name="Grigoriev I.V."/>
        </authorList>
    </citation>
    <scope>NUCLEOTIDE SEQUENCE</scope>
    <source>
        <strain evidence="3 5">CBS 781.70</strain>
    </source>
</reference>
<dbReference type="PANTHER" id="PTHR44472">
    <property type="entry name" value="DDB1- AND CUL4-ASSOCIATED FACTOR 4-RELATED"/>
    <property type="match status" value="1"/>
</dbReference>
<evidence type="ECO:0000313" key="4">
    <source>
        <dbReference type="Proteomes" id="UP000504638"/>
    </source>
</evidence>
<name>A0A6G1FW43_9PEZI</name>
<dbReference type="RefSeq" id="XP_033531635.1">
    <property type="nucleotide sequence ID" value="XM_033682947.1"/>
</dbReference>
<evidence type="ECO:0000313" key="3">
    <source>
        <dbReference type="EMBL" id="KAF1810004.1"/>
    </source>
</evidence>
<dbReference type="InterPro" id="IPR052254">
    <property type="entry name" value="CUL4-DDB1_E3_ligase_receptor"/>
</dbReference>
<accession>A0A6G1FW43</accession>
<dbReference type="Proteomes" id="UP000504638">
    <property type="component" value="Unplaced"/>
</dbReference>
<protein>
    <recommendedName>
        <fullName evidence="6">WD40 repeat-like protein</fullName>
    </recommendedName>
</protein>
<dbReference type="InterPro" id="IPR036322">
    <property type="entry name" value="WD40_repeat_dom_sf"/>
</dbReference>